<name>A0A915CSE4_9BILA</name>
<dbReference type="Pfam" id="PF12513">
    <property type="entry name" value="SUV3_C"/>
    <property type="match status" value="1"/>
</dbReference>
<accession>A0A915CSE4</accession>
<evidence type="ECO:0000313" key="2">
    <source>
        <dbReference type="Proteomes" id="UP000887574"/>
    </source>
</evidence>
<organism evidence="2 3">
    <name type="scientific">Ditylenchus dipsaci</name>
    <dbReference type="NCBI Taxonomy" id="166011"/>
    <lineage>
        <taxon>Eukaryota</taxon>
        <taxon>Metazoa</taxon>
        <taxon>Ecdysozoa</taxon>
        <taxon>Nematoda</taxon>
        <taxon>Chromadorea</taxon>
        <taxon>Rhabditida</taxon>
        <taxon>Tylenchina</taxon>
        <taxon>Tylenchomorpha</taxon>
        <taxon>Sphaerularioidea</taxon>
        <taxon>Anguinidae</taxon>
        <taxon>Anguininae</taxon>
        <taxon>Ditylenchus</taxon>
    </lineage>
</organism>
<feature type="domain" description="ATP-dependent RNA helicase SUV3 C-terminal" evidence="1">
    <location>
        <begin position="35"/>
        <end position="69"/>
    </location>
</feature>
<dbReference type="AlphaFoldDB" id="A0A915CSE4"/>
<evidence type="ECO:0000313" key="3">
    <source>
        <dbReference type="WBParaSite" id="jg11623"/>
    </source>
</evidence>
<dbReference type="WBParaSite" id="jg11623">
    <property type="protein sequence ID" value="jg11623"/>
    <property type="gene ID" value="jg11623"/>
</dbReference>
<protein>
    <submittedName>
        <fullName evidence="3">Mitochondrial degradasome RNA helicase subunit C-terminal domain-containing protein</fullName>
    </submittedName>
</protein>
<reference evidence="3" key="1">
    <citation type="submission" date="2022-11" db="UniProtKB">
        <authorList>
            <consortium name="WormBaseParasite"/>
        </authorList>
    </citation>
    <scope>IDENTIFICATION</scope>
</reference>
<dbReference type="Gene3D" id="1.20.58.1080">
    <property type="match status" value="1"/>
</dbReference>
<evidence type="ECO:0000259" key="1">
    <source>
        <dbReference type="Pfam" id="PF12513"/>
    </source>
</evidence>
<keyword evidence="2" id="KW-1185">Reference proteome</keyword>
<dbReference type="InterPro" id="IPR022192">
    <property type="entry name" value="SUV3_C"/>
</dbReference>
<sequence length="102" mass="11871">MVDDQVISYECLHSLVNYLLKNVSGINGLNNLSVAHDTIGMYLWLSYRYPGYFPDVERVRQLETVVEQLFQKRIRDCFGSEPVEDVDEVKELEQEEKIESLA</sequence>
<dbReference type="Proteomes" id="UP000887574">
    <property type="component" value="Unplaced"/>
</dbReference>
<proteinExistence type="predicted"/>